<keyword evidence="4 11" id="KW-0949">S-adenosyl-L-methionine</keyword>
<dbReference type="GO" id="GO:0032259">
    <property type="term" value="P:methylation"/>
    <property type="evidence" value="ECO:0007669"/>
    <property type="project" value="UniProtKB-KW"/>
</dbReference>
<evidence type="ECO:0000256" key="7">
    <source>
        <dbReference type="ARBA" id="ARBA00043129"/>
    </source>
</evidence>
<dbReference type="CDD" id="cd02440">
    <property type="entry name" value="AdoMet_MTases"/>
    <property type="match status" value="1"/>
</dbReference>
<proteinExistence type="inferred from homology"/>
<dbReference type="EC" id="2.1.1.244" evidence="5"/>
<evidence type="ECO:0000313" key="13">
    <source>
        <dbReference type="Proteomes" id="UP001174691"/>
    </source>
</evidence>
<evidence type="ECO:0000256" key="11">
    <source>
        <dbReference type="PIRSR" id="PIRSR016958-1"/>
    </source>
</evidence>
<comment type="catalytic activity">
    <reaction evidence="9">
        <text>N-terminal L-prolyl-L-prolyl-L-lysyl-[protein] + 2 S-adenosyl-L-methionine = N-terminal N,N-dimethyl-L-prolyl-L-prolyl-L-lysyl-[protein] + 2 S-adenosyl-L-homocysteine + 2 H(+)</text>
        <dbReference type="Rhea" id="RHEA:54736"/>
        <dbReference type="Rhea" id="RHEA-COMP:13787"/>
        <dbReference type="Rhea" id="RHEA-COMP:13974"/>
        <dbReference type="ChEBI" id="CHEBI:15378"/>
        <dbReference type="ChEBI" id="CHEBI:57856"/>
        <dbReference type="ChEBI" id="CHEBI:59789"/>
        <dbReference type="ChEBI" id="CHEBI:138059"/>
        <dbReference type="ChEBI" id="CHEBI:138318"/>
        <dbReference type="EC" id="2.1.1.244"/>
    </reaction>
</comment>
<name>A0AA38RHI6_9PEZI</name>
<evidence type="ECO:0000256" key="8">
    <source>
        <dbReference type="ARBA" id="ARBA00047306"/>
    </source>
</evidence>
<comment type="caution">
    <text evidence="12">The sequence shown here is derived from an EMBL/GenBank/DDBJ whole genome shotgun (WGS) entry which is preliminary data.</text>
</comment>
<dbReference type="SUPFAM" id="SSF53335">
    <property type="entry name" value="S-adenosyl-L-methionine-dependent methyltransferases"/>
    <property type="match status" value="1"/>
</dbReference>
<evidence type="ECO:0000256" key="3">
    <source>
        <dbReference type="ARBA" id="ARBA00022679"/>
    </source>
</evidence>
<dbReference type="GO" id="GO:0005737">
    <property type="term" value="C:cytoplasm"/>
    <property type="evidence" value="ECO:0007669"/>
    <property type="project" value="TreeGrafter"/>
</dbReference>
<dbReference type="InterPro" id="IPR008576">
    <property type="entry name" value="MeTrfase_NTM1"/>
</dbReference>
<evidence type="ECO:0000256" key="6">
    <source>
        <dbReference type="ARBA" id="ARBA00039449"/>
    </source>
</evidence>
<comment type="similarity">
    <text evidence="1">Belongs to the methyltransferase superfamily. NTM1 family.</text>
</comment>
<evidence type="ECO:0000256" key="9">
    <source>
        <dbReference type="ARBA" id="ARBA00047885"/>
    </source>
</evidence>
<feature type="binding site" evidence="11">
    <location>
        <position position="79"/>
    </location>
    <ligand>
        <name>S-adenosyl-L-methionine</name>
        <dbReference type="ChEBI" id="CHEBI:59789"/>
    </ligand>
</feature>
<evidence type="ECO:0000256" key="4">
    <source>
        <dbReference type="ARBA" id="ARBA00022691"/>
    </source>
</evidence>
<dbReference type="PANTHER" id="PTHR12753">
    <property type="entry name" value="AD-003 - RELATED"/>
    <property type="match status" value="1"/>
</dbReference>
<evidence type="ECO:0000313" key="12">
    <source>
        <dbReference type="EMBL" id="KAJ9148752.1"/>
    </source>
</evidence>
<dbReference type="Gene3D" id="3.40.50.150">
    <property type="entry name" value="Vaccinia Virus protein VP39"/>
    <property type="match status" value="1"/>
</dbReference>
<dbReference type="EMBL" id="JANBVN010000085">
    <property type="protein sequence ID" value="KAJ9148752.1"/>
    <property type="molecule type" value="Genomic_DNA"/>
</dbReference>
<keyword evidence="3" id="KW-0808">Transferase</keyword>
<evidence type="ECO:0000256" key="10">
    <source>
        <dbReference type="ARBA" id="ARBA00048167"/>
    </source>
</evidence>
<comment type="catalytic activity">
    <reaction evidence="8">
        <text>N-terminal L-seryl-L-prolyl-L-lysyl-[protein] + 3 S-adenosyl-L-methionine = N-terminal N,N,N-trimethyl-L-seryl-L-prolyl-L-lysyl-[protein] + 3 S-adenosyl-L-homocysteine + 3 H(+)</text>
        <dbReference type="Rhea" id="RHEA:54724"/>
        <dbReference type="Rhea" id="RHEA-COMP:13789"/>
        <dbReference type="Rhea" id="RHEA-COMP:13973"/>
        <dbReference type="ChEBI" id="CHEBI:15378"/>
        <dbReference type="ChEBI" id="CHEBI:57856"/>
        <dbReference type="ChEBI" id="CHEBI:59789"/>
        <dbReference type="ChEBI" id="CHEBI:138061"/>
        <dbReference type="ChEBI" id="CHEBI:138317"/>
        <dbReference type="EC" id="2.1.1.244"/>
    </reaction>
</comment>
<feature type="binding site" evidence="11">
    <location>
        <position position="84"/>
    </location>
    <ligand>
        <name>S-adenosyl-L-methionine</name>
        <dbReference type="ChEBI" id="CHEBI:59789"/>
    </ligand>
</feature>
<dbReference type="Pfam" id="PF05891">
    <property type="entry name" value="Methyltransf_PK"/>
    <property type="match status" value="1"/>
</dbReference>
<organism evidence="12 13">
    <name type="scientific">Coniochaeta hoffmannii</name>
    <dbReference type="NCBI Taxonomy" id="91930"/>
    <lineage>
        <taxon>Eukaryota</taxon>
        <taxon>Fungi</taxon>
        <taxon>Dikarya</taxon>
        <taxon>Ascomycota</taxon>
        <taxon>Pezizomycotina</taxon>
        <taxon>Sordariomycetes</taxon>
        <taxon>Sordariomycetidae</taxon>
        <taxon>Coniochaetales</taxon>
        <taxon>Coniochaetaceae</taxon>
        <taxon>Coniochaeta</taxon>
    </lineage>
</organism>
<dbReference type="Proteomes" id="UP001174691">
    <property type="component" value="Unassembled WGS sequence"/>
</dbReference>
<evidence type="ECO:0000256" key="1">
    <source>
        <dbReference type="ARBA" id="ARBA00009059"/>
    </source>
</evidence>
<evidence type="ECO:0000256" key="2">
    <source>
        <dbReference type="ARBA" id="ARBA00022603"/>
    </source>
</evidence>
<accession>A0AA38RHI6</accession>
<sequence>MSEPESGARGAIPVNNADGKRYWESVTADIDGMLGGVPSSGWFPNVSKVDLQGSRSFLAKLGLGGRHGRRKVAAALEGGAGIGRVTEGLLFGVADVVDVVEPVAKFTEGLKGKPGVRNVFSMGLEEWQPTEGTRYGLIWTQWCVGHLSDGQLVAFLERCKDALDKGGIIVIKENLSPSGEDFFDEEDRSVTREDTKFQALFSQAGFRIVKMELQKGFPTSLPKRLLPVKMYALKPKPAT</sequence>
<dbReference type="InterPro" id="IPR029063">
    <property type="entry name" value="SAM-dependent_MTases_sf"/>
</dbReference>
<gene>
    <name evidence="12" type="ORF">NKR19_g5903</name>
</gene>
<keyword evidence="2" id="KW-0489">Methyltransferase</keyword>
<protein>
    <recommendedName>
        <fullName evidence="6">Alpha N-terminal protein methyltransferase 1</fullName>
        <ecNumber evidence="5">2.1.1.244</ecNumber>
    </recommendedName>
    <alternativeName>
        <fullName evidence="7">X-Pro-Lys N-terminal protein methyltransferase 1</fullName>
    </alternativeName>
</protein>
<dbReference type="GO" id="GO:0071885">
    <property type="term" value="F:N-terminal protein N-methyltransferase activity"/>
    <property type="evidence" value="ECO:0007669"/>
    <property type="project" value="UniProtKB-EC"/>
</dbReference>
<evidence type="ECO:0000256" key="5">
    <source>
        <dbReference type="ARBA" id="ARBA00039112"/>
    </source>
</evidence>
<keyword evidence="13" id="KW-1185">Reference proteome</keyword>
<dbReference type="AlphaFoldDB" id="A0AA38RHI6"/>
<dbReference type="PANTHER" id="PTHR12753:SF0">
    <property type="entry name" value="ALPHA N-TERMINAL PROTEIN METHYLTRANSFERASE 1"/>
    <property type="match status" value="1"/>
</dbReference>
<comment type="catalytic activity">
    <reaction evidence="10">
        <text>N-terminal L-alanyl-L-prolyl-L-lysyl-[protein] + 3 S-adenosyl-L-methionine = N-terminal N,N,N-trimethyl-L-alanyl-L-prolyl-L-lysyl-[protein] + 3 S-adenosyl-L-homocysteine + 3 H(+)</text>
        <dbReference type="Rhea" id="RHEA:54712"/>
        <dbReference type="Rhea" id="RHEA-COMP:13785"/>
        <dbReference type="Rhea" id="RHEA-COMP:13971"/>
        <dbReference type="ChEBI" id="CHEBI:15378"/>
        <dbReference type="ChEBI" id="CHEBI:57856"/>
        <dbReference type="ChEBI" id="CHEBI:59789"/>
        <dbReference type="ChEBI" id="CHEBI:138057"/>
        <dbReference type="ChEBI" id="CHEBI:138315"/>
        <dbReference type="EC" id="2.1.1.244"/>
    </reaction>
</comment>
<reference evidence="12" key="1">
    <citation type="submission" date="2022-07" db="EMBL/GenBank/DDBJ databases">
        <title>Fungi with potential for degradation of polypropylene.</title>
        <authorList>
            <person name="Gostincar C."/>
        </authorList>
    </citation>
    <scope>NUCLEOTIDE SEQUENCE</scope>
    <source>
        <strain evidence="12">EXF-13287</strain>
    </source>
</reference>
<dbReference type="PIRSF" id="PIRSF016958">
    <property type="entry name" value="DUF858_MeTrfase_lik"/>
    <property type="match status" value="1"/>
</dbReference>
<feature type="binding site" evidence="11">
    <location>
        <position position="141"/>
    </location>
    <ligand>
        <name>S-adenosyl-L-methionine</name>
        <dbReference type="ChEBI" id="CHEBI:59789"/>
    </ligand>
</feature>